<dbReference type="PANTHER" id="PTHR12599:SF0">
    <property type="entry name" value="PTERIN-4-ALPHA-CARBINOLAMINE DEHYDRATASE"/>
    <property type="match status" value="1"/>
</dbReference>
<reference evidence="6 7" key="2">
    <citation type="submission" date="2018-03" db="EMBL/GenBank/DDBJ databases">
        <authorList>
            <person name="Keele B.F."/>
        </authorList>
    </citation>
    <scope>NUCLEOTIDE SEQUENCE [LARGE SCALE GENOMIC DNA]</scope>
    <source>
        <strain evidence="6 7">CCALA 016</strain>
    </source>
</reference>
<evidence type="ECO:0000256" key="5">
    <source>
        <dbReference type="SAM" id="Phobius"/>
    </source>
</evidence>
<keyword evidence="5" id="KW-0472">Membrane</keyword>
<reference evidence="6 7" key="1">
    <citation type="submission" date="2018-03" db="EMBL/GenBank/DDBJ databases">
        <title>The ancient ancestry and fast evolution of plastids.</title>
        <authorList>
            <person name="Moore K.R."/>
            <person name="Magnabosco C."/>
            <person name="Momper L."/>
            <person name="Gold D.A."/>
            <person name="Bosak T."/>
            <person name="Fournier G.P."/>
        </authorList>
    </citation>
    <scope>NUCLEOTIDE SEQUENCE [LARGE SCALE GENOMIC DNA]</scope>
    <source>
        <strain evidence="6 7">CCALA 016</strain>
    </source>
</reference>
<dbReference type="Pfam" id="PF01329">
    <property type="entry name" value="Pterin_4a"/>
    <property type="match status" value="1"/>
</dbReference>
<comment type="similarity">
    <text evidence="2 4">Belongs to the pterin-4-alpha-carbinolamine dehydratase family.</text>
</comment>
<dbReference type="Gene3D" id="3.30.1360.20">
    <property type="entry name" value="Transcriptional coactivator/pterin dehydratase"/>
    <property type="match status" value="1"/>
</dbReference>
<dbReference type="InterPro" id="IPR036428">
    <property type="entry name" value="PCD_sf"/>
</dbReference>
<dbReference type="NCBIfam" id="NF002017">
    <property type="entry name" value="PRK00823.1-2"/>
    <property type="match status" value="1"/>
</dbReference>
<keyword evidence="3 4" id="KW-0456">Lyase</keyword>
<evidence type="ECO:0000256" key="2">
    <source>
        <dbReference type="ARBA" id="ARBA00006472"/>
    </source>
</evidence>
<dbReference type="CDD" id="cd00488">
    <property type="entry name" value="PCD_DCoH"/>
    <property type="match status" value="1"/>
</dbReference>
<comment type="caution">
    <text evidence="6">The sequence shown here is derived from an EMBL/GenBank/DDBJ whole genome shotgun (WGS) entry which is preliminary data.</text>
</comment>
<dbReference type="AlphaFoldDB" id="A0A2T1M2G0"/>
<dbReference type="PANTHER" id="PTHR12599">
    <property type="entry name" value="PTERIN-4-ALPHA-CARBINOLAMINE DEHYDRATASE"/>
    <property type="match status" value="1"/>
</dbReference>
<keyword evidence="7" id="KW-1185">Reference proteome</keyword>
<comment type="catalytic activity">
    <reaction evidence="1 4">
        <text>(4aS,6R)-4a-hydroxy-L-erythro-5,6,7,8-tetrahydrobiopterin = (6R)-L-erythro-6,7-dihydrobiopterin + H2O</text>
        <dbReference type="Rhea" id="RHEA:11920"/>
        <dbReference type="ChEBI" id="CHEBI:15377"/>
        <dbReference type="ChEBI" id="CHEBI:15642"/>
        <dbReference type="ChEBI" id="CHEBI:43120"/>
        <dbReference type="EC" id="4.2.1.96"/>
    </reaction>
</comment>
<evidence type="ECO:0000256" key="4">
    <source>
        <dbReference type="HAMAP-Rule" id="MF_00434"/>
    </source>
</evidence>
<accession>A0A2T1M2G0</accession>
<dbReference type="OrthoDB" id="9794987at2"/>
<gene>
    <name evidence="6" type="ORF">C7H19_02520</name>
</gene>
<dbReference type="GO" id="GO:0008124">
    <property type="term" value="F:4-alpha-hydroxytetrahydrobiopterin dehydratase activity"/>
    <property type="evidence" value="ECO:0007669"/>
    <property type="project" value="UniProtKB-UniRule"/>
</dbReference>
<dbReference type="RefSeq" id="WP_106455313.1">
    <property type="nucleotide sequence ID" value="NZ_PXOH01000002.1"/>
</dbReference>
<dbReference type="EMBL" id="PXOH01000002">
    <property type="protein sequence ID" value="PSF38948.1"/>
    <property type="molecule type" value="Genomic_DNA"/>
</dbReference>
<dbReference type="InterPro" id="IPR001533">
    <property type="entry name" value="Pterin_deHydtase"/>
</dbReference>
<protein>
    <recommendedName>
        <fullName evidence="4">Putative pterin-4-alpha-carbinolamine dehydratase</fullName>
        <shortName evidence="4">PHS</shortName>
        <ecNumber evidence="4">4.2.1.96</ecNumber>
    </recommendedName>
    <alternativeName>
        <fullName evidence="4">4-alpha-hydroxy-tetrahydropterin dehydratase</fullName>
    </alternativeName>
    <alternativeName>
        <fullName evidence="4">Pterin carbinolamine dehydratase</fullName>
        <shortName evidence="4">PCD</shortName>
    </alternativeName>
</protein>
<evidence type="ECO:0000256" key="1">
    <source>
        <dbReference type="ARBA" id="ARBA00001554"/>
    </source>
</evidence>
<dbReference type="Proteomes" id="UP000239001">
    <property type="component" value="Unassembled WGS sequence"/>
</dbReference>
<dbReference type="GO" id="GO:0006729">
    <property type="term" value="P:tetrahydrobiopterin biosynthetic process"/>
    <property type="evidence" value="ECO:0007669"/>
    <property type="project" value="InterPro"/>
</dbReference>
<dbReference type="SUPFAM" id="SSF55248">
    <property type="entry name" value="PCD-like"/>
    <property type="match status" value="1"/>
</dbReference>
<evidence type="ECO:0000256" key="3">
    <source>
        <dbReference type="ARBA" id="ARBA00023239"/>
    </source>
</evidence>
<keyword evidence="5" id="KW-0812">Transmembrane</keyword>
<name>A0A2T1M2G0_9CHRO</name>
<evidence type="ECO:0000313" key="7">
    <source>
        <dbReference type="Proteomes" id="UP000239001"/>
    </source>
</evidence>
<organism evidence="6 7">
    <name type="scientific">Aphanothece hegewaldii CCALA 016</name>
    <dbReference type="NCBI Taxonomy" id="2107694"/>
    <lineage>
        <taxon>Bacteria</taxon>
        <taxon>Bacillati</taxon>
        <taxon>Cyanobacteriota</taxon>
        <taxon>Cyanophyceae</taxon>
        <taxon>Oscillatoriophycideae</taxon>
        <taxon>Chroococcales</taxon>
        <taxon>Aphanothecaceae</taxon>
        <taxon>Aphanothece</taxon>
    </lineage>
</organism>
<feature type="transmembrane region" description="Helical" evidence="5">
    <location>
        <begin position="12"/>
        <end position="35"/>
    </location>
</feature>
<evidence type="ECO:0000313" key="6">
    <source>
        <dbReference type="EMBL" id="PSF38948.1"/>
    </source>
</evidence>
<proteinExistence type="inferred from homology"/>
<sequence length="134" mass="15544">MKSVRLLLRKPWQSLIIAIIFCGLELTIASFLYAIPVNPLTESEIQQQLRELPGWTRKNQQLQRTFMFKNFVEAIAFVNQLVEPTEKLQHHPDLLILYNRVTITLSTHDANGLTQKDFDLAKIISKIAETRIEK</sequence>
<dbReference type="EC" id="4.2.1.96" evidence="4"/>
<keyword evidence="5" id="KW-1133">Transmembrane helix</keyword>
<dbReference type="HAMAP" id="MF_00434">
    <property type="entry name" value="Pterin_4_alpha"/>
    <property type="match status" value="1"/>
</dbReference>